<dbReference type="AlphaFoldDB" id="A0A4Y7SYL5"/>
<dbReference type="InterPro" id="IPR045138">
    <property type="entry name" value="MeCP2/MBD4"/>
</dbReference>
<dbReference type="GO" id="GO:0006281">
    <property type="term" value="P:DNA repair"/>
    <property type="evidence" value="ECO:0007669"/>
    <property type="project" value="InterPro"/>
</dbReference>
<feature type="compositionally biased region" description="Polar residues" evidence="3">
    <location>
        <begin position="105"/>
        <end position="115"/>
    </location>
</feature>
<feature type="compositionally biased region" description="Polar residues" evidence="3">
    <location>
        <begin position="72"/>
        <end position="88"/>
    </location>
</feature>
<dbReference type="Proteomes" id="UP000298030">
    <property type="component" value="Unassembled WGS sequence"/>
</dbReference>
<gene>
    <name evidence="4" type="ORF">FA13DRAFT_1886315</name>
</gene>
<dbReference type="OrthoDB" id="10265068at2759"/>
<organism evidence="4 5">
    <name type="scientific">Coprinellus micaceus</name>
    <name type="common">Glistening ink-cap mushroom</name>
    <name type="synonym">Coprinus micaceus</name>
    <dbReference type="NCBI Taxonomy" id="71717"/>
    <lineage>
        <taxon>Eukaryota</taxon>
        <taxon>Fungi</taxon>
        <taxon>Dikarya</taxon>
        <taxon>Basidiomycota</taxon>
        <taxon>Agaricomycotina</taxon>
        <taxon>Agaricomycetes</taxon>
        <taxon>Agaricomycetidae</taxon>
        <taxon>Agaricales</taxon>
        <taxon>Agaricineae</taxon>
        <taxon>Psathyrellaceae</taxon>
        <taxon>Coprinellus</taxon>
    </lineage>
</organism>
<evidence type="ECO:0000313" key="4">
    <source>
        <dbReference type="EMBL" id="TEB26956.1"/>
    </source>
</evidence>
<evidence type="ECO:0000256" key="3">
    <source>
        <dbReference type="SAM" id="MobiDB-lite"/>
    </source>
</evidence>
<dbReference type="SUPFAM" id="SSF48150">
    <property type="entry name" value="DNA-glycosylase"/>
    <property type="match status" value="1"/>
</dbReference>
<dbReference type="InterPro" id="IPR011257">
    <property type="entry name" value="DNA_glycosylase"/>
</dbReference>
<dbReference type="PANTHER" id="PTHR15074:SF0">
    <property type="entry name" value="METHYL-CPG-BINDING DOMAIN PROTEIN 4-LIKE PROTEIN"/>
    <property type="match status" value="1"/>
</dbReference>
<comment type="subcellular location">
    <subcellularLocation>
        <location evidence="1">Nucleus</location>
    </subcellularLocation>
</comment>
<evidence type="ECO:0000256" key="2">
    <source>
        <dbReference type="ARBA" id="ARBA00023242"/>
    </source>
</evidence>
<dbReference type="EMBL" id="QPFP01000044">
    <property type="protein sequence ID" value="TEB26956.1"/>
    <property type="molecule type" value="Genomic_DNA"/>
</dbReference>
<proteinExistence type="predicted"/>
<comment type="caution">
    <text evidence="4">The sequence shown here is derived from an EMBL/GenBank/DDBJ whole genome shotgun (WGS) entry which is preliminary data.</text>
</comment>
<accession>A0A4Y7SYL5</accession>
<evidence type="ECO:0008006" key="6">
    <source>
        <dbReference type="Google" id="ProtNLM"/>
    </source>
</evidence>
<reference evidence="4 5" key="1">
    <citation type="journal article" date="2019" name="Nat. Ecol. Evol.">
        <title>Megaphylogeny resolves global patterns of mushroom evolution.</title>
        <authorList>
            <person name="Varga T."/>
            <person name="Krizsan K."/>
            <person name="Foldi C."/>
            <person name="Dima B."/>
            <person name="Sanchez-Garcia M."/>
            <person name="Sanchez-Ramirez S."/>
            <person name="Szollosi G.J."/>
            <person name="Szarkandi J.G."/>
            <person name="Papp V."/>
            <person name="Albert L."/>
            <person name="Andreopoulos W."/>
            <person name="Angelini C."/>
            <person name="Antonin V."/>
            <person name="Barry K.W."/>
            <person name="Bougher N.L."/>
            <person name="Buchanan P."/>
            <person name="Buyck B."/>
            <person name="Bense V."/>
            <person name="Catcheside P."/>
            <person name="Chovatia M."/>
            <person name="Cooper J."/>
            <person name="Damon W."/>
            <person name="Desjardin D."/>
            <person name="Finy P."/>
            <person name="Geml J."/>
            <person name="Haridas S."/>
            <person name="Hughes K."/>
            <person name="Justo A."/>
            <person name="Karasinski D."/>
            <person name="Kautmanova I."/>
            <person name="Kiss B."/>
            <person name="Kocsube S."/>
            <person name="Kotiranta H."/>
            <person name="LaButti K.M."/>
            <person name="Lechner B.E."/>
            <person name="Liimatainen K."/>
            <person name="Lipzen A."/>
            <person name="Lukacs Z."/>
            <person name="Mihaltcheva S."/>
            <person name="Morgado L.N."/>
            <person name="Niskanen T."/>
            <person name="Noordeloos M.E."/>
            <person name="Ohm R.A."/>
            <person name="Ortiz-Santana B."/>
            <person name="Ovrebo C."/>
            <person name="Racz N."/>
            <person name="Riley R."/>
            <person name="Savchenko A."/>
            <person name="Shiryaev A."/>
            <person name="Soop K."/>
            <person name="Spirin V."/>
            <person name="Szebenyi C."/>
            <person name="Tomsovsky M."/>
            <person name="Tulloss R.E."/>
            <person name="Uehling J."/>
            <person name="Grigoriev I.V."/>
            <person name="Vagvolgyi C."/>
            <person name="Papp T."/>
            <person name="Martin F.M."/>
            <person name="Miettinen O."/>
            <person name="Hibbett D.S."/>
            <person name="Nagy L.G."/>
        </authorList>
    </citation>
    <scope>NUCLEOTIDE SEQUENCE [LARGE SCALE GENOMIC DNA]</scope>
    <source>
        <strain evidence="4 5">FP101781</strain>
    </source>
</reference>
<protein>
    <recommendedName>
        <fullName evidence="6">HhH-GPD domain-containing protein</fullName>
    </recommendedName>
</protein>
<dbReference type="GO" id="GO:0003677">
    <property type="term" value="F:DNA binding"/>
    <property type="evidence" value="ECO:0007669"/>
    <property type="project" value="InterPro"/>
</dbReference>
<evidence type="ECO:0000256" key="1">
    <source>
        <dbReference type="ARBA" id="ARBA00004123"/>
    </source>
</evidence>
<keyword evidence="2" id="KW-0539">Nucleus</keyword>
<keyword evidence="5" id="KW-1185">Reference proteome</keyword>
<name>A0A4Y7SYL5_COPMI</name>
<dbReference type="STRING" id="71717.A0A4Y7SYL5"/>
<feature type="region of interest" description="Disordered" evidence="3">
    <location>
        <begin position="274"/>
        <end position="313"/>
    </location>
</feature>
<dbReference type="PANTHER" id="PTHR15074">
    <property type="entry name" value="METHYL-CPG-BINDING PROTEIN"/>
    <property type="match status" value="1"/>
</dbReference>
<dbReference type="GO" id="GO:0005634">
    <property type="term" value="C:nucleus"/>
    <property type="evidence" value="ECO:0007669"/>
    <property type="project" value="UniProtKB-SubCell"/>
</dbReference>
<evidence type="ECO:0000313" key="5">
    <source>
        <dbReference type="Proteomes" id="UP000298030"/>
    </source>
</evidence>
<dbReference type="GO" id="GO:0003824">
    <property type="term" value="F:catalytic activity"/>
    <property type="evidence" value="ECO:0007669"/>
    <property type="project" value="InterPro"/>
</dbReference>
<feature type="region of interest" description="Disordered" evidence="3">
    <location>
        <begin position="27"/>
        <end position="122"/>
    </location>
</feature>
<sequence>MPEHPPQTPNPCKNRAEVVISPYFSLGHHSRDVCGTPGSLGEPGITQITANRAPGPADPPTPGPRKRKREGITTSPYFSAVNSFNDTVPPSGPHGRGPKAPLDASCTSTQPHLPQTPSPRKKKKVEVWISPYFEHSNPPRNARILPRKPALSQQTVPPPVHSKSRQPEEHLEDAACAKLYDELEPLKPLLVQGIIVAGDKWKLLVACIMLNVTSGKQALPVFWEMMERWPTPFAMSQAKKVDLVALLSHLGLQDVRAERLITLSFEYLKDPPKDYDPRPSRVSIPRKNSGQITPRKRDKRAEPSYPDTPVSHLPGSGRYALDSYRIFCTVHDDPLSTDWELVLPTDKELIRYLKWKWAVQEHKQWSPSQGPGASATPEYLANLKLELLTTRYRKYCKEVAEEVTTKETVFRAPLLRFRLLVACLRLGAAPSQLP</sequence>
<dbReference type="Gene3D" id="1.10.340.30">
    <property type="entry name" value="Hypothetical protein, domain 2"/>
    <property type="match status" value="1"/>
</dbReference>